<dbReference type="SUPFAM" id="SSF53901">
    <property type="entry name" value="Thiolase-like"/>
    <property type="match status" value="1"/>
</dbReference>
<dbReference type="Pfam" id="PF08659">
    <property type="entry name" value="KR"/>
    <property type="match status" value="1"/>
</dbReference>
<keyword evidence="4" id="KW-0597">Phosphoprotein</keyword>
<dbReference type="PROSITE" id="PS00606">
    <property type="entry name" value="KS3_1"/>
    <property type="match status" value="1"/>
</dbReference>
<dbReference type="InterPro" id="IPR057326">
    <property type="entry name" value="KR_dom"/>
</dbReference>
<dbReference type="InterPro" id="IPR014030">
    <property type="entry name" value="Ketoacyl_synth_N"/>
</dbReference>
<dbReference type="Gene3D" id="1.10.1200.10">
    <property type="entry name" value="ACP-like"/>
    <property type="match status" value="3"/>
</dbReference>
<evidence type="ECO:0000256" key="6">
    <source>
        <dbReference type="SAM" id="MobiDB-lite"/>
    </source>
</evidence>
<dbReference type="PANTHER" id="PTHR43074">
    <property type="entry name" value="OMEGA-3 POLYUNSATURATED FATTY ACID SYNTHASE PFAB-RELATED"/>
    <property type="match status" value="1"/>
</dbReference>
<evidence type="ECO:0000256" key="5">
    <source>
        <dbReference type="ARBA" id="ARBA00022679"/>
    </source>
</evidence>
<feature type="region of interest" description="Disordered" evidence="6">
    <location>
        <begin position="1466"/>
        <end position="1486"/>
    </location>
</feature>
<feature type="compositionally biased region" description="Polar residues" evidence="6">
    <location>
        <begin position="1358"/>
        <end position="1373"/>
    </location>
</feature>
<reference evidence="9" key="1">
    <citation type="submission" date="2019-02" db="EMBL/GenBank/DDBJ databases">
        <authorList>
            <person name="Gruber-Vodicka R. H."/>
            <person name="Seah K. B. B."/>
        </authorList>
    </citation>
    <scope>NUCLEOTIDE SEQUENCE</scope>
    <source>
        <strain evidence="9">BECK_BZ15</strain>
    </source>
</reference>
<dbReference type="InterPro" id="IPR052568">
    <property type="entry name" value="PKS-FAS_Synthase"/>
</dbReference>
<feature type="compositionally biased region" description="Polar residues" evidence="6">
    <location>
        <begin position="1027"/>
        <end position="1040"/>
    </location>
</feature>
<dbReference type="UniPathway" id="UPA00094"/>
<dbReference type="PROSITE" id="PS50075">
    <property type="entry name" value="CARRIER"/>
    <property type="match status" value="1"/>
</dbReference>
<feature type="region of interest" description="Disordered" evidence="6">
    <location>
        <begin position="1357"/>
        <end position="1381"/>
    </location>
</feature>
<organism evidence="9">
    <name type="scientific">Candidatus Kentrum sp. FW</name>
    <dbReference type="NCBI Taxonomy" id="2126338"/>
    <lineage>
        <taxon>Bacteria</taxon>
        <taxon>Pseudomonadati</taxon>
        <taxon>Pseudomonadota</taxon>
        <taxon>Gammaproteobacteria</taxon>
        <taxon>Candidatus Kentrum</taxon>
    </lineage>
</organism>
<evidence type="ECO:0000259" key="7">
    <source>
        <dbReference type="PROSITE" id="PS50075"/>
    </source>
</evidence>
<feature type="compositionally biased region" description="Low complexity" evidence="6">
    <location>
        <begin position="1159"/>
        <end position="1171"/>
    </location>
</feature>
<dbReference type="Gene3D" id="3.40.366.10">
    <property type="entry name" value="Malonyl-Coenzyme A Acyl Carrier Protein, domain 2"/>
    <property type="match status" value="1"/>
</dbReference>
<dbReference type="EMBL" id="CAADEW010000029">
    <property type="protein sequence ID" value="VFJ50870.1"/>
    <property type="molecule type" value="Genomic_DNA"/>
</dbReference>
<dbReference type="SUPFAM" id="SSF51735">
    <property type="entry name" value="NAD(P)-binding Rossmann-fold domains"/>
    <property type="match status" value="1"/>
</dbReference>
<dbReference type="GO" id="GO:0006633">
    <property type="term" value="P:fatty acid biosynthetic process"/>
    <property type="evidence" value="ECO:0007669"/>
    <property type="project" value="UniProtKB-UniPathway"/>
</dbReference>
<dbReference type="InterPro" id="IPR016039">
    <property type="entry name" value="Thiolase-like"/>
</dbReference>
<comment type="similarity">
    <text evidence="2">Belongs to the short-chain dehydrogenases/reductases (SDR) family.</text>
</comment>
<feature type="region of interest" description="Disordered" evidence="6">
    <location>
        <begin position="1087"/>
        <end position="1171"/>
    </location>
</feature>
<proteinExistence type="inferred from homology"/>
<dbReference type="CDD" id="cd00833">
    <property type="entry name" value="PKS"/>
    <property type="match status" value="1"/>
</dbReference>
<dbReference type="InterPro" id="IPR036291">
    <property type="entry name" value="NAD(P)-bd_dom_sf"/>
</dbReference>
<dbReference type="InterPro" id="IPR001227">
    <property type="entry name" value="Ac_transferase_dom_sf"/>
</dbReference>
<protein>
    <submittedName>
        <fullName evidence="9">Polyketide-type polyunsaturated fatty acid synthase PfaA</fullName>
    </submittedName>
</protein>
<dbReference type="Gene3D" id="3.40.50.720">
    <property type="entry name" value="NAD(P)-binding Rossmann-like Domain"/>
    <property type="match status" value="1"/>
</dbReference>
<dbReference type="SUPFAM" id="SSF52151">
    <property type="entry name" value="FabD/lysophospholipase-like"/>
    <property type="match status" value="1"/>
</dbReference>
<feature type="compositionally biased region" description="Basic and acidic residues" evidence="6">
    <location>
        <begin position="980"/>
        <end position="990"/>
    </location>
</feature>
<comment type="pathway">
    <text evidence="1">Lipid metabolism; fatty acid biosynthesis.</text>
</comment>
<dbReference type="Gene3D" id="3.30.70.250">
    <property type="entry name" value="Malonyl-CoA ACP transacylase, ACP-binding"/>
    <property type="match status" value="1"/>
</dbReference>
<dbReference type="InterPro" id="IPR018201">
    <property type="entry name" value="Ketoacyl_synth_AS"/>
</dbReference>
<dbReference type="Pfam" id="PF00550">
    <property type="entry name" value="PP-binding"/>
    <property type="match status" value="3"/>
</dbReference>
<gene>
    <name evidence="9" type="ORF">BECKFW1821A_GA0114235_10293</name>
</gene>
<dbReference type="CDD" id="cd08953">
    <property type="entry name" value="KR_2_SDR_x"/>
    <property type="match status" value="1"/>
</dbReference>
<dbReference type="InterPro" id="IPR014043">
    <property type="entry name" value="Acyl_transferase_dom"/>
</dbReference>
<dbReference type="Gene3D" id="3.40.47.10">
    <property type="match status" value="1"/>
</dbReference>
<dbReference type="SMART" id="SM00827">
    <property type="entry name" value="PKS_AT"/>
    <property type="match status" value="1"/>
</dbReference>
<feature type="compositionally biased region" description="Polar residues" evidence="6">
    <location>
        <begin position="996"/>
        <end position="1015"/>
    </location>
</feature>
<dbReference type="InterPro" id="IPR032821">
    <property type="entry name" value="PKS_assoc"/>
</dbReference>
<feature type="compositionally biased region" description="Low complexity" evidence="6">
    <location>
        <begin position="1466"/>
        <end position="1479"/>
    </location>
</feature>
<dbReference type="InterPro" id="IPR016036">
    <property type="entry name" value="Malonyl_transacylase_ACP-bd"/>
</dbReference>
<dbReference type="Pfam" id="PF02801">
    <property type="entry name" value="Ketoacyl-synt_C"/>
    <property type="match status" value="1"/>
</dbReference>
<feature type="compositionally biased region" description="Low complexity" evidence="6">
    <location>
        <begin position="1133"/>
        <end position="1149"/>
    </location>
</feature>
<dbReference type="Pfam" id="PF16197">
    <property type="entry name" value="KAsynt_C_assoc"/>
    <property type="match status" value="1"/>
</dbReference>
<sequence length="1989" mass="211951">MEHTNPQKQDIAIVGLSAIFPGSPNLHGYWNTLVKGLDCVQEVPPSHWLIDDYFDPDPTAPDKTYSKYGAFLSPMAFDVAEFGMPPNVISATDPVQLLALLVARDVLIDTFGKHFKEVNKERMGVILGSAGTTGLTVAMGSRLQHPIWTKAMREAGLPEDKVIEIRERIAAEYVPWREDTFPGLLGNVTSGRIANRLDLGGSNYVTDAACASSLSALSAALDELYLHRADMMITGGSDTLNDILMYMCFSKTLALSTAGDCCPFSDRADGTLIGEGAGMLALQRLEDAERDGNTIYAVIKGLGSSSDGHGTSVYAPLSKGQARSLQRAYGEAGYGPEKVTLVDTHGTGTKAGDVAEFAGLKMVFGDGDDPSSPRCALGSVKSQIAHTKAAAGTASLIKIVLALHHRVLPPTIKANPPNPKLDFANSPFYLNTRARPWIHSTDEPRRASTSSFGFGGTNFHVTLEEYRGSKAPRPKRLLVLPSHLFLFSAQEKSSLQSALTETVKEATRHPQAFGPTAFKTQMDFDPTATNRLALVATDIDDLNAKTDQITNHLNSQPDKRLSLASGIHYDPEPAAAGKLAFLFSGQGSHYPEMGADLAMAFPTARRVWDDGVALTPPGELGLHEVVFPAPVFDAGIQKTQRERLNLTSWTQPAIAGVSLSQLLLLNELGLQPDMVGGHSLGEITALFCAGVLDLTKPLDALRVARRRGELMALAGQNTPGAMCAVFASAETVKEKLSAWGSQAVIANHNTPKQVALSADVASIEALIARFGEEKVRAVRLPVSTGFHSPIVSPSCGPFREFLNELPIRKPHIPLYSNTTAGLYPDDPETIRDTVANQLAEPVLFLNEVRNMHEAGARIFVEVGPGSTLTGMVGQILADHPHEAIALDTKDKQDLTGFWNGLARISLLTGKKLNFASLWENYRLDGPPEVKKGPTVLTILGTNYGKPYPPSGGSKSLPPPNPSVPNLPTEPSEPGASKKAVIKETMDKPASREAQPSPVQSPTQIKHAVSPSQSRKQAPVTPHGTRPAANSTVSGTHLSGISASQQSALTTIQSQLIESQRQFQDTLARSHEHFLGTMEQTFRLMADRGLSPTDPLPMGEAWTPPVSDPAPFRSPGEETYPAPEQAQQIAPVAEEQSMAPEPSPESSVPENHGEKTTPMADESATAPAAAPTVDPDALLLEVVSEKTGYPVEMLEPDMELEAGLGIDSIKRVEILAAVQEKIPGLPELNPQDMGTVKTLQEISNYLKDNLKSSSPTPTGSIDPASADDVPVASSAVATTATDIDPQAILFDVVVEKTGYPAEMLEPDMELEAGLGIDSIKRVEILAAVQEKIPGLPELDPQEMAGIKTLGEISGYLNDNLKSSPSAPTSQNDAANTAAPVSTAPDIDPQAILFDVVVEKTGYPAEMLEPDMELEAGLGIDSIKRVEILAAVQEKIPGLPELDPQEMAGIKTLGEIAQFVAGCLSGKGAPAAAQAPESESGTPGTDAGIDTSLARFEVGMVEAPAADTAPDNFHGPGTVSLIPDDKGVAEHLKPMLEQEGFSVNIEQSPREDADMVLFLPGLNDRTGSEQTLTLHEQAFMAARQVASRFTHDGGMFITVQDTGGRFGLDGNAFDSERAWIGGLPGLVKTATLEWPKAELKSIDLEPGDRGPQDLAKAIFDELRSGGPALEVGLLANGQRVIPTMQAISQPEPDTLPINTEDVIVVSGGGRGIVPATLIPLARTARCRFVLLGRTPLAEEPSGLSEATNDAELKSLLLETMKTEGVNVTPGELNAKASAILAGREIRQTLRHLEESGAEARYYAVDVRDNQALNETLESVRRDWGPIRGVIHGAGVLADKFIADKTPEQFEQVFNTKISGIRTLLAATANDPLRLLVFFSSITARQGNPGQSDYAMANELLNKIAQAEVRTRGSACRVISFNWGPWEGGMVTPSLKAHFGKLGVPLIPLEAGGEFMVREIASASQAVELVVAGPGSANPGSEGGFLHRAVSP</sequence>
<feature type="compositionally biased region" description="Low complexity" evidence="6">
    <location>
        <begin position="946"/>
        <end position="955"/>
    </location>
</feature>
<feature type="domain" description="Ketosynthase family 3 (KS3)" evidence="8">
    <location>
        <begin position="8"/>
        <end position="465"/>
    </location>
</feature>
<dbReference type="SUPFAM" id="SSF47336">
    <property type="entry name" value="ACP-like"/>
    <property type="match status" value="3"/>
</dbReference>
<feature type="domain" description="Carrier" evidence="7">
    <location>
        <begin position="1169"/>
        <end position="1249"/>
    </location>
</feature>
<dbReference type="InterPro" id="IPR014031">
    <property type="entry name" value="Ketoacyl_synth_C"/>
</dbReference>
<dbReference type="InterPro" id="IPR036736">
    <property type="entry name" value="ACP-like_sf"/>
</dbReference>
<evidence type="ECO:0000313" key="9">
    <source>
        <dbReference type="EMBL" id="VFJ50870.1"/>
    </source>
</evidence>
<dbReference type="SUPFAM" id="SSF55048">
    <property type="entry name" value="Probable ACP-binding domain of malonyl-CoA ACP transacylase"/>
    <property type="match status" value="1"/>
</dbReference>
<dbReference type="InterPro" id="IPR009081">
    <property type="entry name" value="PP-bd_ACP"/>
</dbReference>
<dbReference type="InterPro" id="IPR013968">
    <property type="entry name" value="PKS_KR"/>
</dbReference>
<keyword evidence="3" id="KW-0596">Phosphopantetheine</keyword>
<evidence type="ECO:0000256" key="4">
    <source>
        <dbReference type="ARBA" id="ARBA00022553"/>
    </source>
</evidence>
<feature type="region of interest" description="Disordered" evidence="6">
    <location>
        <begin position="946"/>
        <end position="1040"/>
    </location>
</feature>
<dbReference type="PANTHER" id="PTHR43074:SF1">
    <property type="entry name" value="BETA-KETOACYL SYNTHASE FAMILY PROTEIN-RELATED"/>
    <property type="match status" value="1"/>
</dbReference>
<dbReference type="InterPro" id="IPR020841">
    <property type="entry name" value="PKS_Beta-ketoAc_synthase_dom"/>
</dbReference>
<dbReference type="SMART" id="SM00822">
    <property type="entry name" value="PKS_KR"/>
    <property type="match status" value="1"/>
</dbReference>
<dbReference type="GO" id="GO:0004315">
    <property type="term" value="F:3-oxoacyl-[acyl-carrier-protein] synthase activity"/>
    <property type="evidence" value="ECO:0007669"/>
    <property type="project" value="InterPro"/>
</dbReference>
<evidence type="ECO:0000259" key="8">
    <source>
        <dbReference type="PROSITE" id="PS52004"/>
    </source>
</evidence>
<accession>A0A450SE79</accession>
<keyword evidence="5" id="KW-0808">Transferase</keyword>
<dbReference type="Pfam" id="PF00109">
    <property type="entry name" value="ketoacyl-synt"/>
    <property type="match status" value="1"/>
</dbReference>
<evidence type="ECO:0000256" key="3">
    <source>
        <dbReference type="ARBA" id="ARBA00022450"/>
    </source>
</evidence>
<dbReference type="SMART" id="SM00825">
    <property type="entry name" value="PKS_KS"/>
    <property type="match status" value="1"/>
</dbReference>
<name>A0A450SE79_9GAMM</name>
<dbReference type="Pfam" id="PF00698">
    <property type="entry name" value="Acyl_transf_1"/>
    <property type="match status" value="1"/>
</dbReference>
<evidence type="ECO:0000256" key="1">
    <source>
        <dbReference type="ARBA" id="ARBA00005194"/>
    </source>
</evidence>
<evidence type="ECO:0000256" key="2">
    <source>
        <dbReference type="ARBA" id="ARBA00006484"/>
    </source>
</evidence>
<dbReference type="PROSITE" id="PS52004">
    <property type="entry name" value="KS3_2"/>
    <property type="match status" value="1"/>
</dbReference>
<dbReference type="InterPro" id="IPR016035">
    <property type="entry name" value="Acyl_Trfase/lysoPLipase"/>
</dbReference>